<dbReference type="PANTHER" id="PTHR30050:SF5">
    <property type="entry name" value="DNAA REGULATORY INACTIVATOR HDA"/>
    <property type="match status" value="1"/>
</dbReference>
<evidence type="ECO:0000259" key="2">
    <source>
        <dbReference type="Pfam" id="PF22688"/>
    </source>
</evidence>
<dbReference type="Pfam" id="PF00308">
    <property type="entry name" value="Bac_DnaA"/>
    <property type="match status" value="1"/>
</dbReference>
<name>A0A510XBD1_9GAMM</name>
<reference evidence="3 5" key="1">
    <citation type="submission" date="2019-07" db="EMBL/GenBank/DDBJ databases">
        <title>Whole genome shotgun sequence of Halomonas pacifica NBRC 102220.</title>
        <authorList>
            <person name="Hosoyama A."/>
            <person name="Uohara A."/>
            <person name="Ohji S."/>
            <person name="Ichikawa N."/>
        </authorList>
    </citation>
    <scope>NUCLEOTIDE SEQUENCE [LARGE SCALE GENOMIC DNA]</scope>
    <source>
        <strain evidence="3 5">NBRC 102220</strain>
    </source>
</reference>
<dbReference type="Proteomes" id="UP000321275">
    <property type="component" value="Unassembled WGS sequence"/>
</dbReference>
<comment type="caution">
    <text evidence="3">The sequence shown here is derived from an EMBL/GenBank/DDBJ whole genome shotgun (WGS) entry which is preliminary data.</text>
</comment>
<evidence type="ECO:0000313" key="3">
    <source>
        <dbReference type="EMBL" id="GEK48663.1"/>
    </source>
</evidence>
<gene>
    <name evidence="4" type="primary">hda</name>
    <name evidence="3" type="ORF">HPA02_29460</name>
    <name evidence="4" type="ORF">I7V36_00690</name>
</gene>
<dbReference type="InterPro" id="IPR055199">
    <property type="entry name" value="Hda_lid"/>
</dbReference>
<dbReference type="PANTHER" id="PTHR30050">
    <property type="entry name" value="CHROMOSOMAL REPLICATION INITIATOR PROTEIN DNAA"/>
    <property type="match status" value="1"/>
</dbReference>
<dbReference type="Proteomes" id="UP000651738">
    <property type="component" value="Unassembled WGS sequence"/>
</dbReference>
<dbReference type="Gene3D" id="1.10.8.60">
    <property type="match status" value="1"/>
</dbReference>
<reference evidence="4 6" key="2">
    <citation type="submission" date="2020-12" db="EMBL/GenBank/DDBJ databases">
        <title>Draft genome sequence of Halomonas pacifica strain CARE-V15.</title>
        <authorList>
            <person name="Vignesh N."/>
            <person name="Thabitha A."/>
            <person name="Saravanan R."/>
            <person name="Manigandan V."/>
        </authorList>
    </citation>
    <scope>NUCLEOTIDE SEQUENCE [LARGE SCALE GENOMIC DNA]</scope>
    <source>
        <strain evidence="4 6">CARE-V15</strain>
    </source>
</reference>
<dbReference type="InterPro" id="IPR013317">
    <property type="entry name" value="DnaA_dom"/>
</dbReference>
<dbReference type="Pfam" id="PF22688">
    <property type="entry name" value="Hda_lid"/>
    <property type="match status" value="1"/>
</dbReference>
<dbReference type="EMBL" id="JAEDAF010000001">
    <property type="protein sequence ID" value="MBH8578599.1"/>
    <property type="molecule type" value="Genomic_DNA"/>
</dbReference>
<organism evidence="3 5">
    <name type="scientific">Bisbaumannia pacifica</name>
    <dbReference type="NCBI Taxonomy" id="77098"/>
    <lineage>
        <taxon>Bacteria</taxon>
        <taxon>Pseudomonadati</taxon>
        <taxon>Pseudomonadota</taxon>
        <taxon>Gammaproteobacteria</taxon>
        <taxon>Oceanospirillales</taxon>
        <taxon>Halomonadaceae</taxon>
        <taxon>Bisbaumannia</taxon>
    </lineage>
</organism>
<dbReference type="InterPro" id="IPR017788">
    <property type="entry name" value="Hda"/>
</dbReference>
<keyword evidence="5" id="KW-1185">Reference proteome</keyword>
<evidence type="ECO:0000313" key="5">
    <source>
        <dbReference type="Proteomes" id="UP000321275"/>
    </source>
</evidence>
<dbReference type="OrthoDB" id="9784878at2"/>
<dbReference type="RefSeq" id="WP_146803996.1">
    <property type="nucleotide sequence ID" value="NZ_BJUK01000044.1"/>
</dbReference>
<accession>A0A510XBD1</accession>
<protein>
    <submittedName>
        <fullName evidence="3">DnaA regulatory inactivator Hda</fullName>
    </submittedName>
</protein>
<evidence type="ECO:0000259" key="1">
    <source>
        <dbReference type="Pfam" id="PF00308"/>
    </source>
</evidence>
<dbReference type="SUPFAM" id="SSF52540">
    <property type="entry name" value="P-loop containing nucleoside triphosphate hydrolases"/>
    <property type="match status" value="1"/>
</dbReference>
<feature type="domain" description="Hda lid" evidence="2">
    <location>
        <begin position="167"/>
        <end position="231"/>
    </location>
</feature>
<evidence type="ECO:0000313" key="6">
    <source>
        <dbReference type="Proteomes" id="UP000651738"/>
    </source>
</evidence>
<sequence>MKPGAAQLPLGVGMRDDATFANFLPGDNAALVEALRHQLDDDGEPFLLLWGGEGVGRSHLLQAACHAAGDRDRRALYLPLSELWHFPPHMLEEIERLDLVAIDDLDRVLGRKRWEEGLFHAFNRLRDAGKRLIISAPAAPRQLPVTLPDLASRLTWGMTFHVKRLDDEGRLEALKLRARVRGMQLPDEVARYILHRGPRSLGELCQALETLDRASLSAQRKLTIPFVKQALGW</sequence>
<dbReference type="GO" id="GO:0032297">
    <property type="term" value="P:negative regulation of DNA-templated DNA replication initiation"/>
    <property type="evidence" value="ECO:0007669"/>
    <property type="project" value="InterPro"/>
</dbReference>
<proteinExistence type="predicted"/>
<dbReference type="NCBIfam" id="TIGR03420">
    <property type="entry name" value="DnaA_homol_Hda"/>
    <property type="match status" value="1"/>
</dbReference>
<dbReference type="GO" id="GO:0006270">
    <property type="term" value="P:DNA replication initiation"/>
    <property type="evidence" value="ECO:0007669"/>
    <property type="project" value="TreeGrafter"/>
</dbReference>
<feature type="domain" description="Chromosomal replication initiator protein DnaA ATPAse" evidence="1">
    <location>
        <begin position="17"/>
        <end position="159"/>
    </location>
</feature>
<dbReference type="InterPro" id="IPR027417">
    <property type="entry name" value="P-loop_NTPase"/>
</dbReference>
<dbReference type="Gene3D" id="3.40.50.300">
    <property type="entry name" value="P-loop containing nucleotide triphosphate hydrolases"/>
    <property type="match status" value="1"/>
</dbReference>
<evidence type="ECO:0000313" key="4">
    <source>
        <dbReference type="EMBL" id="MBH8578599.1"/>
    </source>
</evidence>
<dbReference type="EMBL" id="BJUK01000044">
    <property type="protein sequence ID" value="GEK48663.1"/>
    <property type="molecule type" value="Genomic_DNA"/>
</dbReference>
<dbReference type="AlphaFoldDB" id="A0A510XBD1"/>